<dbReference type="GO" id="GO:0032957">
    <property type="term" value="P:inositol trisphosphate metabolic process"/>
    <property type="evidence" value="ECO:0007669"/>
    <property type="project" value="InterPro"/>
</dbReference>
<dbReference type="PANTHER" id="PTHR14217">
    <property type="entry name" value="INOSITOL-TETRAKISPHOSPHATE 1-KINASE"/>
    <property type="match status" value="1"/>
</dbReference>
<evidence type="ECO:0000256" key="5">
    <source>
        <dbReference type="ARBA" id="ARBA00022741"/>
    </source>
</evidence>
<evidence type="ECO:0000256" key="10">
    <source>
        <dbReference type="PIRSR" id="PIRSR038186-1"/>
    </source>
</evidence>
<dbReference type="PANTHER" id="PTHR14217:SF24">
    <property type="entry name" value="INOSITOL-TETRAKISPHOSPHATE 1-KINASE 1"/>
    <property type="match status" value="1"/>
</dbReference>
<dbReference type="OrthoDB" id="25308at2759"/>
<dbReference type="FunCoup" id="A0A059C0L5">
    <property type="interactions" value="1723"/>
</dbReference>
<evidence type="ECO:0000256" key="6">
    <source>
        <dbReference type="ARBA" id="ARBA00022777"/>
    </source>
</evidence>
<evidence type="ECO:0000256" key="7">
    <source>
        <dbReference type="ARBA" id="ARBA00022840"/>
    </source>
</evidence>
<evidence type="ECO:0000256" key="9">
    <source>
        <dbReference type="PIRNR" id="PIRNR038186"/>
    </source>
</evidence>
<dbReference type="GO" id="GO:0047325">
    <property type="term" value="F:inositol-3,4,5,6-tetrakisphosphate 1-kinase activity"/>
    <property type="evidence" value="ECO:0000318"/>
    <property type="project" value="GO_Central"/>
</dbReference>
<reference evidence="14" key="1">
    <citation type="submission" date="2013-07" db="EMBL/GenBank/DDBJ databases">
        <title>The genome of Eucalyptus grandis.</title>
        <authorList>
            <person name="Schmutz J."/>
            <person name="Hayes R."/>
            <person name="Myburg A."/>
            <person name="Tuskan G."/>
            <person name="Grattapaglia D."/>
            <person name="Rokhsar D.S."/>
        </authorList>
    </citation>
    <scope>NUCLEOTIDE SEQUENCE</scope>
    <source>
        <tissue evidence="14">Leaf extractions</tissue>
    </source>
</reference>
<dbReference type="GO" id="GO:0052726">
    <property type="term" value="F:inositol-1,3,4-trisphosphate 5-kinase activity"/>
    <property type="evidence" value="ECO:0000318"/>
    <property type="project" value="GO_Central"/>
</dbReference>
<feature type="binding site" evidence="11">
    <location>
        <position position="273"/>
    </location>
    <ligand>
        <name>Mg(2+)</name>
        <dbReference type="ChEBI" id="CHEBI:18420"/>
        <label>1</label>
    </ligand>
</feature>
<evidence type="ECO:0000256" key="3">
    <source>
        <dbReference type="ARBA" id="ARBA00022679"/>
    </source>
</evidence>
<comment type="function">
    <text evidence="9">Kinase that can phosphorylate various inositol polyphosphate such as Ins(3,4,5,6)P4 or Ins(1,3,4)P3.</text>
</comment>
<feature type="domain" description="Inositol-tetrakisphosphate 1-kinase N-terminal" evidence="13">
    <location>
        <begin position="10"/>
        <end position="88"/>
    </location>
</feature>
<dbReference type="InParanoid" id="A0A059C0L5"/>
<feature type="domain" description="Inositol 1,3,4-trisphosphate 5/6-kinase ATP-grasp" evidence="12">
    <location>
        <begin position="113"/>
        <end position="311"/>
    </location>
</feature>
<gene>
    <name evidence="14" type="ORF">EUGRSUZ_E00263</name>
</gene>
<dbReference type="Pfam" id="PF05770">
    <property type="entry name" value="Ins134_P3_kin"/>
    <property type="match status" value="1"/>
</dbReference>
<dbReference type="KEGG" id="egr:104443532"/>
<feature type="binding site" evidence="10">
    <location>
        <position position="290"/>
    </location>
    <ligand>
        <name>1D-myo-inositol 1,3,4-trisphosphate</name>
        <dbReference type="ChEBI" id="CHEBI:58414"/>
    </ligand>
</feature>
<dbReference type="eggNOG" id="ENOG502QQS1">
    <property type="taxonomic scope" value="Eukaryota"/>
</dbReference>
<evidence type="ECO:0000259" key="12">
    <source>
        <dbReference type="Pfam" id="PF05770"/>
    </source>
</evidence>
<keyword evidence="4 9" id="KW-0479">Metal-binding</keyword>
<comment type="cofactor">
    <cofactor evidence="9 11">
        <name>Mg(2+)</name>
        <dbReference type="ChEBI" id="CHEBI:18420"/>
    </cofactor>
    <text evidence="9 11">Binds 2 magnesium ions per subunit.</text>
</comment>
<feature type="binding site" evidence="10">
    <location>
        <position position="18"/>
    </location>
    <ligand>
        <name>1D-myo-inositol 1,3,4-trisphosphate</name>
        <dbReference type="ChEBI" id="CHEBI:58414"/>
    </ligand>
</feature>
<evidence type="ECO:0000313" key="14">
    <source>
        <dbReference type="EMBL" id="KCW71766.1"/>
    </source>
</evidence>
<dbReference type="InterPro" id="IPR040464">
    <property type="entry name" value="InsP(3)kin_ATP-grasp"/>
</dbReference>
<keyword evidence="3 9" id="KW-0808">Transferase</keyword>
<dbReference type="EC" id="2.7.1.134" evidence="9"/>
<feature type="binding site" evidence="10">
    <location>
        <position position="294"/>
    </location>
    <ligand>
        <name>1D-myo-inositol 1,3,4-trisphosphate</name>
        <dbReference type="ChEBI" id="CHEBI:58414"/>
    </ligand>
</feature>
<evidence type="ECO:0000256" key="11">
    <source>
        <dbReference type="PIRSR" id="PIRSR038186-2"/>
    </source>
</evidence>
<evidence type="ECO:0000256" key="4">
    <source>
        <dbReference type="ARBA" id="ARBA00022723"/>
    </source>
</evidence>
<dbReference type="GO" id="GO:0000287">
    <property type="term" value="F:magnesium ion binding"/>
    <property type="evidence" value="ECO:0007669"/>
    <property type="project" value="InterPro"/>
</dbReference>
<dbReference type="SUPFAM" id="SSF56059">
    <property type="entry name" value="Glutathione synthetase ATP-binding domain-like"/>
    <property type="match status" value="1"/>
</dbReference>
<protein>
    <recommendedName>
        <fullName evidence="9">Inositol-tetrakisphosphate 1-kinase</fullName>
        <ecNumber evidence="9">2.7.1.134</ecNumber>
    </recommendedName>
</protein>
<keyword evidence="8 9" id="KW-0460">Magnesium</keyword>
<feature type="binding site" evidence="10">
    <location>
        <position position="187"/>
    </location>
    <ligand>
        <name>1D-myo-inositol 1,3,4-trisphosphate</name>
        <dbReference type="ChEBI" id="CHEBI:58414"/>
    </ligand>
</feature>
<dbReference type="InterPro" id="IPR041429">
    <property type="entry name" value="ITPK1_N"/>
</dbReference>
<sequence length="333" mass="36972">MADQPRRFTVGYALLHKKRSSFIQDSLLAAADSRGIDLVAVDDRRPLAEQGPFDCVLHKIHTEDWTSQLREFASRHPGAAVVDPPDAIERLHGRVAMLQGVSELEIECPEGASFGVPVQVVVNDREMLLDARSCEGLAFPVIAKPFVANGSTKSHEMSLVFNRGGLSKLRPPIVLQEFANHGGVVFKVYVVGGYVQCVKRTSLPDVSEEQLGCPEGLMPFSQVSNSAIREKDGDEPRGEATGLEEAEMPPRSLIVELARGLRGAMKLNLFNFDVIRDAKNRDRYLVIDINYFPGFSKMPGYETVFADFLWDVVHKNEKDEVKYLENENCPSKG</sequence>
<evidence type="ECO:0000256" key="2">
    <source>
        <dbReference type="ARBA" id="ARBA00011245"/>
    </source>
</evidence>
<dbReference type="Pfam" id="PF17927">
    <property type="entry name" value="Ins134_P3_kin_N"/>
    <property type="match status" value="1"/>
</dbReference>
<name>A0A059C0L5_EUCGR</name>
<dbReference type="InterPro" id="IPR008656">
    <property type="entry name" value="Inositol_tetrakis-P_1-kinase"/>
</dbReference>
<comment type="similarity">
    <text evidence="1 9">Belongs to the ITPK1 family.</text>
</comment>
<comment type="subunit">
    <text evidence="2 9">Monomer.</text>
</comment>
<feature type="binding site" evidence="10">
    <location>
        <position position="144"/>
    </location>
    <ligand>
        <name>ATP</name>
        <dbReference type="ChEBI" id="CHEBI:30616"/>
    </ligand>
</feature>
<keyword evidence="7 9" id="KW-0067">ATP-binding</keyword>
<dbReference type="PIRSF" id="PIRSF038186">
    <property type="entry name" value="ITPK"/>
    <property type="match status" value="1"/>
</dbReference>
<dbReference type="Gene3D" id="3.30.470.20">
    <property type="entry name" value="ATP-grasp fold, B domain"/>
    <property type="match status" value="1"/>
</dbReference>
<proteinExistence type="inferred from homology"/>
<organism evidence="14">
    <name type="scientific">Eucalyptus grandis</name>
    <name type="common">Flooded gum</name>
    <dbReference type="NCBI Taxonomy" id="71139"/>
    <lineage>
        <taxon>Eukaryota</taxon>
        <taxon>Viridiplantae</taxon>
        <taxon>Streptophyta</taxon>
        <taxon>Embryophyta</taxon>
        <taxon>Tracheophyta</taxon>
        <taxon>Spermatophyta</taxon>
        <taxon>Magnoliopsida</taxon>
        <taxon>eudicotyledons</taxon>
        <taxon>Gunneridae</taxon>
        <taxon>Pentapetalae</taxon>
        <taxon>rosids</taxon>
        <taxon>malvids</taxon>
        <taxon>Myrtales</taxon>
        <taxon>Myrtaceae</taxon>
        <taxon>Myrtoideae</taxon>
        <taxon>Eucalypteae</taxon>
        <taxon>Eucalyptus</taxon>
    </lineage>
</organism>
<feature type="binding site" evidence="11">
    <location>
        <position position="290"/>
    </location>
    <ligand>
        <name>Mg(2+)</name>
        <dbReference type="ChEBI" id="CHEBI:18420"/>
        <label>2</label>
    </ligand>
</feature>
<dbReference type="AlphaFoldDB" id="A0A059C0L5"/>
<feature type="binding site" evidence="11">
    <location>
        <position position="288"/>
    </location>
    <ligand>
        <name>Mg(2+)</name>
        <dbReference type="ChEBI" id="CHEBI:18420"/>
        <label>1</label>
    </ligand>
</feature>
<feature type="binding site" evidence="10">
    <location>
        <position position="94"/>
    </location>
    <ligand>
        <name>ATP</name>
        <dbReference type="ChEBI" id="CHEBI:30616"/>
    </ligand>
</feature>
<keyword evidence="6 9" id="KW-0418">Kinase</keyword>
<dbReference type="GO" id="GO:0005524">
    <property type="term" value="F:ATP binding"/>
    <property type="evidence" value="ECO:0007669"/>
    <property type="project" value="UniProtKB-KW"/>
</dbReference>
<keyword evidence="5 9" id="KW-0547">Nucleotide-binding</keyword>
<dbReference type="EMBL" id="KK198757">
    <property type="protein sequence ID" value="KCW71766.1"/>
    <property type="molecule type" value="Genomic_DNA"/>
</dbReference>
<accession>A0A059C0L5</accession>
<feature type="binding site" evidence="11">
    <location>
        <position position="288"/>
    </location>
    <ligand>
        <name>Mg(2+)</name>
        <dbReference type="ChEBI" id="CHEBI:18420"/>
        <label>2</label>
    </ligand>
</feature>
<evidence type="ECO:0000259" key="13">
    <source>
        <dbReference type="Pfam" id="PF17927"/>
    </source>
</evidence>
<comment type="catalytic activity">
    <reaction evidence="9">
        <text>1D-myo-inositol 3,4,5,6-tetrakisphosphate + ATP = 1D-myo-inositol 1,3,4,5,6-pentakisphosphate + ADP + H(+)</text>
        <dbReference type="Rhea" id="RHEA:12452"/>
        <dbReference type="ChEBI" id="CHEBI:15378"/>
        <dbReference type="ChEBI" id="CHEBI:30616"/>
        <dbReference type="ChEBI" id="CHEBI:57539"/>
        <dbReference type="ChEBI" id="CHEBI:57733"/>
        <dbReference type="ChEBI" id="CHEBI:456216"/>
        <dbReference type="EC" id="2.7.1.134"/>
    </reaction>
</comment>
<feature type="binding site" evidence="10">
    <location>
        <position position="202"/>
    </location>
    <ligand>
        <name>ATP</name>
        <dbReference type="ChEBI" id="CHEBI:30616"/>
    </ligand>
</feature>
<feature type="binding site" evidence="10">
    <location>
        <position position="59"/>
    </location>
    <ligand>
        <name>1D-myo-inositol 1,3,4-trisphosphate</name>
        <dbReference type="ChEBI" id="CHEBI:58414"/>
    </ligand>
</feature>
<dbReference type="STRING" id="71139.A0A059C0L5"/>
<dbReference type="GO" id="GO:0052725">
    <property type="term" value="F:inositol-1,3,4-trisphosphate 6-kinase activity"/>
    <property type="evidence" value="ECO:0000318"/>
    <property type="project" value="GO_Central"/>
</dbReference>
<evidence type="ECO:0000256" key="1">
    <source>
        <dbReference type="ARBA" id="ARBA00009601"/>
    </source>
</evidence>
<feature type="binding site" evidence="10">
    <location>
        <begin position="176"/>
        <end position="187"/>
    </location>
    <ligand>
        <name>ATP</name>
        <dbReference type="ChEBI" id="CHEBI:30616"/>
    </ligand>
</feature>
<evidence type="ECO:0000256" key="8">
    <source>
        <dbReference type="ARBA" id="ARBA00022842"/>
    </source>
</evidence>
<feature type="binding site" evidence="10">
    <location>
        <position position="155"/>
    </location>
    <ligand>
        <name>1D-myo-inositol 1,3,4-trisphosphate</name>
        <dbReference type="ChEBI" id="CHEBI:58414"/>
    </ligand>
</feature>
<dbReference type="Gramene" id="KCW71766">
    <property type="protein sequence ID" value="KCW71766"/>
    <property type="gene ID" value="EUGRSUZ_E00263"/>
</dbReference>